<keyword evidence="1" id="KW-0812">Transmembrane</keyword>
<protein>
    <submittedName>
        <fullName evidence="2">Uncharacterized protein</fullName>
    </submittedName>
</protein>
<organism evidence="2 3">
    <name type="scientific">Paractinoplanes bogorensis</name>
    <dbReference type="NCBI Taxonomy" id="1610840"/>
    <lineage>
        <taxon>Bacteria</taxon>
        <taxon>Bacillati</taxon>
        <taxon>Actinomycetota</taxon>
        <taxon>Actinomycetes</taxon>
        <taxon>Micromonosporales</taxon>
        <taxon>Micromonosporaceae</taxon>
        <taxon>Paractinoplanes</taxon>
    </lineage>
</organism>
<keyword evidence="1" id="KW-1133">Transmembrane helix</keyword>
<dbReference type="Proteomes" id="UP001519654">
    <property type="component" value="Unassembled WGS sequence"/>
</dbReference>
<evidence type="ECO:0000313" key="2">
    <source>
        <dbReference type="EMBL" id="MBU2665338.1"/>
    </source>
</evidence>
<keyword evidence="1" id="KW-0472">Membrane</keyword>
<sequence>MTTTTRLLWLLITVLASSLAGVAGGLLAHLSGENLPAAIVAGAVTFAGAEGLLLGVLGFAMASFRSGGRP</sequence>
<reference evidence="2 3" key="1">
    <citation type="submission" date="2021-06" db="EMBL/GenBank/DDBJ databases">
        <title>Actinoplanes lichenicola sp. nov., and Actinoplanes ovalisporus sp. nov., isolated from lichen in Thailand.</title>
        <authorList>
            <person name="Saeng-In P."/>
            <person name="Kanchanasin P."/>
            <person name="Yuki M."/>
            <person name="Kudo T."/>
            <person name="Ohkuma M."/>
            <person name="Phongsopitanun W."/>
            <person name="Tanasupawat S."/>
        </authorList>
    </citation>
    <scope>NUCLEOTIDE SEQUENCE [LARGE SCALE GENOMIC DNA]</scope>
    <source>
        <strain evidence="2 3">NBRC 110975</strain>
    </source>
</reference>
<evidence type="ECO:0000256" key="1">
    <source>
        <dbReference type="SAM" id="Phobius"/>
    </source>
</evidence>
<dbReference type="RefSeq" id="WP_215788550.1">
    <property type="nucleotide sequence ID" value="NZ_JAHKKG010000005.1"/>
</dbReference>
<keyword evidence="3" id="KW-1185">Reference proteome</keyword>
<name>A0ABS5YPF7_9ACTN</name>
<comment type="caution">
    <text evidence="2">The sequence shown here is derived from an EMBL/GenBank/DDBJ whole genome shotgun (WGS) entry which is preliminary data.</text>
</comment>
<evidence type="ECO:0000313" key="3">
    <source>
        <dbReference type="Proteomes" id="UP001519654"/>
    </source>
</evidence>
<dbReference type="EMBL" id="JAHKKG010000005">
    <property type="protein sequence ID" value="MBU2665338.1"/>
    <property type="molecule type" value="Genomic_DNA"/>
</dbReference>
<gene>
    <name evidence="2" type="ORF">KOI35_17675</name>
</gene>
<feature type="transmembrane region" description="Helical" evidence="1">
    <location>
        <begin position="38"/>
        <end position="64"/>
    </location>
</feature>
<proteinExistence type="predicted"/>
<accession>A0ABS5YPF7</accession>